<dbReference type="Pfam" id="PF20431">
    <property type="entry name" value="E_motif"/>
    <property type="match status" value="1"/>
</dbReference>
<keyword evidence="6" id="KW-1185">Reference proteome</keyword>
<evidence type="ECO:0000313" key="6">
    <source>
        <dbReference type="Proteomes" id="UP000652761"/>
    </source>
</evidence>
<dbReference type="Pfam" id="PF13041">
    <property type="entry name" value="PPR_2"/>
    <property type="match status" value="1"/>
</dbReference>
<dbReference type="Gene3D" id="1.25.40.10">
    <property type="entry name" value="Tetratricopeptide repeat domain"/>
    <property type="match status" value="3"/>
</dbReference>
<gene>
    <name evidence="5" type="ORF">Taro_020152</name>
</gene>
<evidence type="ECO:0000259" key="4">
    <source>
        <dbReference type="Pfam" id="PF14432"/>
    </source>
</evidence>
<name>A0A843UMW6_COLES</name>
<organism evidence="5 6">
    <name type="scientific">Colocasia esculenta</name>
    <name type="common">Wild taro</name>
    <name type="synonym">Arum esculentum</name>
    <dbReference type="NCBI Taxonomy" id="4460"/>
    <lineage>
        <taxon>Eukaryota</taxon>
        <taxon>Viridiplantae</taxon>
        <taxon>Streptophyta</taxon>
        <taxon>Embryophyta</taxon>
        <taxon>Tracheophyta</taxon>
        <taxon>Spermatophyta</taxon>
        <taxon>Magnoliopsida</taxon>
        <taxon>Liliopsida</taxon>
        <taxon>Araceae</taxon>
        <taxon>Aroideae</taxon>
        <taxon>Colocasieae</taxon>
        <taxon>Colocasia</taxon>
    </lineage>
</organism>
<feature type="repeat" description="PPR" evidence="2">
    <location>
        <begin position="303"/>
        <end position="337"/>
    </location>
</feature>
<dbReference type="PROSITE" id="PS51375">
    <property type="entry name" value="PPR"/>
    <property type="match status" value="3"/>
</dbReference>
<dbReference type="Proteomes" id="UP000652761">
    <property type="component" value="Unassembled WGS sequence"/>
</dbReference>
<dbReference type="GO" id="GO:0009451">
    <property type="term" value="P:RNA modification"/>
    <property type="evidence" value="ECO:0007669"/>
    <property type="project" value="InterPro"/>
</dbReference>
<reference evidence="5" key="1">
    <citation type="submission" date="2017-07" db="EMBL/GenBank/DDBJ databases">
        <title>Taro Niue Genome Assembly and Annotation.</title>
        <authorList>
            <person name="Atibalentja N."/>
            <person name="Keating K."/>
            <person name="Fields C.J."/>
        </authorList>
    </citation>
    <scope>NUCLEOTIDE SEQUENCE</scope>
    <source>
        <strain evidence="5">Niue_2</strain>
        <tissue evidence="5">Leaf</tissue>
    </source>
</reference>
<evidence type="ECO:0000256" key="1">
    <source>
        <dbReference type="ARBA" id="ARBA00022737"/>
    </source>
</evidence>
<dbReference type="InterPro" id="IPR046960">
    <property type="entry name" value="PPR_At4g14850-like_plant"/>
</dbReference>
<comment type="caution">
    <text evidence="5">The sequence shown here is derived from an EMBL/GenBank/DDBJ whole genome shotgun (WGS) entry which is preliminary data.</text>
</comment>
<sequence length="610" mass="68006">MNRREDLQNSRQQQRNESPRPAVSSDQPIVTTSSADTSAAELSSLLSSCASPSPLKQVHAQLLTHGLHHNPRLLSLAALAYLSFGRLRPARLIFGAIPAPSAYLWNLVIRAHSTRGQFHHALRLYSSMLGSGVLPDKFAFPFALKACAGLSDLRWGRLVHQHSICVGCGRDLFIDSALVDMYAKCGHVADARVVFDNMWQRDLVSWTAMIAGYAHNGYCAEALDFFWLMRQSGVQANRVGLLSVLLACSRLGAVKRGEWFHNFAIQTGYESDLQVSTAVIDMYAKCGSLDLARKVFDLTEGKDVICWSAMIASYGVHGFGRDAIYIFKKMVEEGVEPNEVTFTSIISACSHAGLLEEGQGYFNLMKIVYGIEPGLNHYACMVDLLGRAGKLTEAEALIQTMPVKPDVSLWGSLLGACRIYGNIDVGERIADLIFELSPSHSGYYVLLSNIYAAKSRWNDVERVRELMSKKKVNKVQGISLIEFDNRIHKFGVGDRSHPQTDSIYAYLGKLSVRMKQMGYVPLTDFVLHDIEDEMKEAALFYHSERLAIAFGLINMSPCSPIRITKNLRICGDCHNATKLISKIENRIIIIRDMNRFHHFGDGFCSCADYW</sequence>
<dbReference type="InterPro" id="IPR011990">
    <property type="entry name" value="TPR-like_helical_dom_sf"/>
</dbReference>
<feature type="domain" description="DYW" evidence="4">
    <location>
        <begin position="518"/>
        <end position="610"/>
    </location>
</feature>
<dbReference type="PANTHER" id="PTHR47926:SF500">
    <property type="entry name" value="REPEAT-CONTAINING PROTEIN, PUTATIVE-RELATED"/>
    <property type="match status" value="1"/>
</dbReference>
<evidence type="ECO:0000313" key="5">
    <source>
        <dbReference type="EMBL" id="MQL87602.1"/>
    </source>
</evidence>
<protein>
    <recommendedName>
        <fullName evidence="4">DYW domain-containing protein</fullName>
    </recommendedName>
</protein>
<dbReference type="InterPro" id="IPR046849">
    <property type="entry name" value="E2_motif"/>
</dbReference>
<dbReference type="InterPro" id="IPR002885">
    <property type="entry name" value="PPR_rpt"/>
</dbReference>
<dbReference type="EMBL" id="NMUH01000990">
    <property type="protein sequence ID" value="MQL87602.1"/>
    <property type="molecule type" value="Genomic_DNA"/>
</dbReference>
<dbReference type="FunFam" id="1.25.40.10:FF:000031">
    <property type="entry name" value="Pentatricopeptide repeat-containing protein mitochondrial"/>
    <property type="match status" value="1"/>
</dbReference>
<dbReference type="NCBIfam" id="TIGR00756">
    <property type="entry name" value="PPR"/>
    <property type="match status" value="4"/>
</dbReference>
<dbReference type="Pfam" id="PF01535">
    <property type="entry name" value="PPR"/>
    <property type="match status" value="5"/>
</dbReference>
<feature type="repeat" description="PPR" evidence="2">
    <location>
        <begin position="202"/>
        <end position="236"/>
    </location>
</feature>
<dbReference type="InterPro" id="IPR032867">
    <property type="entry name" value="DYW_dom"/>
</dbReference>
<dbReference type="PANTHER" id="PTHR47926">
    <property type="entry name" value="PENTATRICOPEPTIDE REPEAT-CONTAINING PROTEIN"/>
    <property type="match status" value="1"/>
</dbReference>
<dbReference type="InterPro" id="IPR046848">
    <property type="entry name" value="E_motif"/>
</dbReference>
<accession>A0A843UMW6</accession>
<dbReference type="Pfam" id="PF20430">
    <property type="entry name" value="Eplus_motif"/>
    <property type="match status" value="1"/>
</dbReference>
<feature type="repeat" description="PPR" evidence="2">
    <location>
        <begin position="101"/>
        <end position="135"/>
    </location>
</feature>
<proteinExistence type="predicted"/>
<evidence type="ECO:0000256" key="2">
    <source>
        <dbReference type="PROSITE-ProRule" id="PRU00708"/>
    </source>
</evidence>
<dbReference type="FunFam" id="1.25.40.10:FF:000366">
    <property type="entry name" value="Pentatricopeptide (PPR) repeat-containing protein"/>
    <property type="match status" value="1"/>
</dbReference>
<feature type="region of interest" description="Disordered" evidence="3">
    <location>
        <begin position="1"/>
        <end position="33"/>
    </location>
</feature>
<dbReference type="GO" id="GO:0003723">
    <property type="term" value="F:RNA binding"/>
    <property type="evidence" value="ECO:0007669"/>
    <property type="project" value="InterPro"/>
</dbReference>
<dbReference type="AlphaFoldDB" id="A0A843UMW6"/>
<dbReference type="GO" id="GO:0008270">
    <property type="term" value="F:zinc ion binding"/>
    <property type="evidence" value="ECO:0007669"/>
    <property type="project" value="InterPro"/>
</dbReference>
<keyword evidence="1" id="KW-0677">Repeat</keyword>
<dbReference type="Pfam" id="PF14432">
    <property type="entry name" value="DYW_deaminase"/>
    <property type="match status" value="1"/>
</dbReference>
<evidence type="ECO:0000256" key="3">
    <source>
        <dbReference type="SAM" id="MobiDB-lite"/>
    </source>
</evidence>
<dbReference type="FunFam" id="1.25.40.10:FF:000344">
    <property type="entry name" value="Pentatricopeptide repeat-containing protein"/>
    <property type="match status" value="1"/>
</dbReference>
<dbReference type="OrthoDB" id="185373at2759"/>